<dbReference type="OrthoDB" id="2082007at2"/>
<dbReference type="Pfam" id="PF25888">
    <property type="entry name" value="WHD_DnaB"/>
    <property type="match status" value="1"/>
</dbReference>
<proteinExistence type="inferred from homology"/>
<dbReference type="Pfam" id="PF07261">
    <property type="entry name" value="DnaB_2"/>
    <property type="match status" value="1"/>
</dbReference>
<evidence type="ECO:0000313" key="6">
    <source>
        <dbReference type="Proteomes" id="UP000217065"/>
    </source>
</evidence>
<feature type="compositionally biased region" description="Basic and acidic residues" evidence="2">
    <location>
        <begin position="400"/>
        <end position="413"/>
    </location>
</feature>
<gene>
    <name evidence="5" type="ORF">CF394_12800</name>
</gene>
<feature type="domain" description="DnaB/C C-terminal" evidence="3">
    <location>
        <begin position="315"/>
        <end position="375"/>
    </location>
</feature>
<evidence type="ECO:0000256" key="2">
    <source>
        <dbReference type="SAM" id="MobiDB-lite"/>
    </source>
</evidence>
<dbReference type="InterPro" id="IPR006343">
    <property type="entry name" value="DnaB/C_C"/>
</dbReference>
<evidence type="ECO:0000259" key="4">
    <source>
        <dbReference type="Pfam" id="PF25888"/>
    </source>
</evidence>
<feature type="region of interest" description="Disordered" evidence="2">
    <location>
        <begin position="386"/>
        <end position="422"/>
    </location>
</feature>
<feature type="domain" description="Replicative helicase loading/DNA remodeling protein DnaB N-terminal winged helix" evidence="4">
    <location>
        <begin position="7"/>
        <end position="249"/>
    </location>
</feature>
<name>A0A264W118_9BACL</name>
<comment type="similarity">
    <text evidence="1">Belongs to the DnaB/DnaD family.</text>
</comment>
<evidence type="ECO:0000313" key="5">
    <source>
        <dbReference type="EMBL" id="OZS77245.1"/>
    </source>
</evidence>
<reference evidence="5 6" key="1">
    <citation type="submission" date="2017-07" db="EMBL/GenBank/DDBJ databases">
        <title>Tetzosporium hominis gen.nov. sp.nov.</title>
        <authorList>
            <person name="Tetz G."/>
            <person name="Tetz V."/>
        </authorList>
    </citation>
    <scope>NUCLEOTIDE SEQUENCE [LARGE SCALE GENOMIC DNA]</scope>
    <source>
        <strain evidence="5 6">VT-49</strain>
    </source>
</reference>
<protein>
    <submittedName>
        <fullName evidence="5">Uncharacterized protein</fullName>
    </submittedName>
</protein>
<keyword evidence="6" id="KW-1185">Reference proteome</keyword>
<dbReference type="Proteomes" id="UP000217065">
    <property type="component" value="Unassembled WGS sequence"/>
</dbReference>
<dbReference type="AlphaFoldDB" id="A0A264W118"/>
<sequence length="444" mass="51468">MLHKELQPMDAFRTSVAAPISTEDLQTLTLFYQPIIGPEAFTLYQQLWTFSDSMKTEYSHYSLMNAMSLTAQRIFEARAHLEAIGLLRTWRTGDEERTFYYELQKPLTPQAFFADPLLSIFLWNKIGDQSYQQLEKRYQKSTPWRKKGVEVTRTFTDVFQPNLKQKNVTASTEKDNRESYEFEHEFDFELLLDGLSEHLLPRKLVTPDIKRLITKLAFLYGYSPLDMQKIILLAVDDPTHISTERLKRSCEDYFKLKVDRSPALKSSVKQQQVESNTTTPAVPPASKEQEYLLYLENTSPLEVLRDSAGGKEPFPADIELVNRFITVYEMPTGVVNVLIQYVMLRTDMKLTKTFAEKIASHWVRKKVKTAKEAMELARQEHTQYMKWKNGETTSSNKSYKRQEKVPEWLDKKTPAKKSAAVESTIDIEAERQKLLAEISATKGR</sequence>
<evidence type="ECO:0000259" key="3">
    <source>
        <dbReference type="Pfam" id="PF07261"/>
    </source>
</evidence>
<organism evidence="5 6">
    <name type="scientific">Tetzosporium hominis</name>
    <dbReference type="NCBI Taxonomy" id="2020506"/>
    <lineage>
        <taxon>Bacteria</taxon>
        <taxon>Bacillati</taxon>
        <taxon>Bacillota</taxon>
        <taxon>Bacilli</taxon>
        <taxon>Bacillales</taxon>
        <taxon>Caryophanaceae</taxon>
        <taxon>Tetzosporium</taxon>
    </lineage>
</organism>
<dbReference type="EMBL" id="NOKQ01000276">
    <property type="protein sequence ID" value="OZS77245.1"/>
    <property type="molecule type" value="Genomic_DNA"/>
</dbReference>
<comment type="caution">
    <text evidence="5">The sequence shown here is derived from an EMBL/GenBank/DDBJ whole genome shotgun (WGS) entry which is preliminary data.</text>
</comment>
<dbReference type="RefSeq" id="WP_094944125.1">
    <property type="nucleotide sequence ID" value="NZ_NOKQ01000276.1"/>
</dbReference>
<accession>A0A264W118</accession>
<dbReference type="InterPro" id="IPR058660">
    <property type="entry name" value="WHD_DnaB"/>
</dbReference>
<evidence type="ECO:0000256" key="1">
    <source>
        <dbReference type="ARBA" id="ARBA00093462"/>
    </source>
</evidence>